<dbReference type="Gene3D" id="3.40.50.12780">
    <property type="entry name" value="N-terminal domain of ligase-like"/>
    <property type="match status" value="1"/>
</dbReference>
<dbReference type="InterPro" id="IPR000873">
    <property type="entry name" value="AMP-dep_synth/lig_dom"/>
</dbReference>
<dbReference type="InterPro" id="IPR020845">
    <property type="entry name" value="AMP-binding_CS"/>
</dbReference>
<keyword evidence="3" id="KW-1185">Reference proteome</keyword>
<accession>W4VGB9</accession>
<reference evidence="2 3" key="1">
    <citation type="journal article" date="2014" name="Genome Announc.">
        <title>Draft Genome Sequence of the Boron-Tolerant and Moderately Halotolerant Bacterium Gracilibacillus boraciitolerans JCM 21714T.</title>
        <authorList>
            <person name="Ahmed I."/>
            <person name="Oshima K."/>
            <person name="Suda W."/>
            <person name="Kitamura K."/>
            <person name="Iida T."/>
            <person name="Ohmori Y."/>
            <person name="Fujiwara T."/>
            <person name="Hattori M."/>
            <person name="Ohkuma M."/>
        </authorList>
    </citation>
    <scope>NUCLEOTIDE SEQUENCE [LARGE SCALE GENOMIC DNA]</scope>
    <source>
        <strain evidence="2 3">JCM 21714</strain>
    </source>
</reference>
<dbReference type="Pfam" id="PF00501">
    <property type="entry name" value="AMP-binding"/>
    <property type="match status" value="1"/>
</dbReference>
<dbReference type="RefSeq" id="WP_052000391.1">
    <property type="nucleotide sequence ID" value="NZ_BAVS01000004.1"/>
</dbReference>
<dbReference type="InterPro" id="IPR042099">
    <property type="entry name" value="ANL_N_sf"/>
</dbReference>
<sequence length="294" mass="32216">MSLQITEQNNSILWEPSERDISNSHLQAFANQIQQPLFPYERLHRWSTTYIGPFWSEIWDYAGIVGEKGKTPYIPAESMADAIFFPEATLNFAENLLLGQADKVAAYQADESGVTAQVTFLELRKLVAKAQTGLKQLGVGKGDRVAGITTNNIEGLVALLATASLGAVWTSCSPDFGSKGIIDRIGQVQPKILLANLTYQYKQKSFDISDKVQETIRQINSISHVVTMAGEIPNASNWEDLIDNDAQVPQFEQVGFRDPLYILYTSGTTGLPKAIIHSVGGDFITACEGASITL</sequence>
<name>W4VGB9_9BACI</name>
<gene>
    <name evidence="2" type="ORF">JCM21714_1244</name>
</gene>
<dbReference type="AlphaFoldDB" id="W4VGB9"/>
<dbReference type="EMBL" id="BAVS01000004">
    <property type="protein sequence ID" value="GAE92257.1"/>
    <property type="molecule type" value="Genomic_DNA"/>
</dbReference>
<dbReference type="SUPFAM" id="SSF56801">
    <property type="entry name" value="Acetyl-CoA synthetase-like"/>
    <property type="match status" value="1"/>
</dbReference>
<dbReference type="PANTHER" id="PTHR42921">
    <property type="entry name" value="ACETOACETYL-COA SYNTHETASE"/>
    <property type="match status" value="1"/>
</dbReference>
<dbReference type="PANTHER" id="PTHR42921:SF1">
    <property type="entry name" value="ACETOACETYL-COA SYNTHETASE"/>
    <property type="match status" value="1"/>
</dbReference>
<evidence type="ECO:0000259" key="1">
    <source>
        <dbReference type="Pfam" id="PF00501"/>
    </source>
</evidence>
<feature type="domain" description="AMP-dependent synthetase/ligase" evidence="1">
    <location>
        <begin position="100"/>
        <end position="288"/>
    </location>
</feature>
<dbReference type="PROSITE" id="PS00455">
    <property type="entry name" value="AMP_BINDING"/>
    <property type="match status" value="1"/>
</dbReference>
<protein>
    <submittedName>
        <fullName evidence="2">Acetoacetyl-CoA synthetase</fullName>
    </submittedName>
</protein>
<proteinExistence type="predicted"/>
<comment type="caution">
    <text evidence="2">The sequence shown here is derived from an EMBL/GenBank/DDBJ whole genome shotgun (WGS) entry which is preliminary data.</text>
</comment>
<dbReference type="Proteomes" id="UP000019102">
    <property type="component" value="Unassembled WGS sequence"/>
</dbReference>
<dbReference type="eggNOG" id="COG0365">
    <property type="taxonomic scope" value="Bacteria"/>
</dbReference>
<organism evidence="2 3">
    <name type="scientific">Gracilibacillus boraciitolerans JCM 21714</name>
    <dbReference type="NCBI Taxonomy" id="1298598"/>
    <lineage>
        <taxon>Bacteria</taxon>
        <taxon>Bacillati</taxon>
        <taxon>Bacillota</taxon>
        <taxon>Bacilli</taxon>
        <taxon>Bacillales</taxon>
        <taxon>Bacillaceae</taxon>
        <taxon>Gracilibacillus</taxon>
    </lineage>
</organism>
<evidence type="ECO:0000313" key="3">
    <source>
        <dbReference type="Proteomes" id="UP000019102"/>
    </source>
</evidence>
<dbReference type="GO" id="GO:0030729">
    <property type="term" value="F:acetoacetate-CoA ligase activity"/>
    <property type="evidence" value="ECO:0007669"/>
    <property type="project" value="TreeGrafter"/>
</dbReference>
<dbReference type="STRING" id="1298598.JCM21714_1244"/>
<evidence type="ECO:0000313" key="2">
    <source>
        <dbReference type="EMBL" id="GAE92257.1"/>
    </source>
</evidence>